<accession>A0ABW3YHM6</accession>
<dbReference type="Pfam" id="PF00561">
    <property type="entry name" value="Abhydrolase_1"/>
    <property type="match status" value="1"/>
</dbReference>
<dbReference type="PANTHER" id="PTHR43194:SF2">
    <property type="entry name" value="PEROXISOMAL MEMBRANE PROTEIN LPX1"/>
    <property type="match status" value="1"/>
</dbReference>
<dbReference type="PANTHER" id="PTHR43194">
    <property type="entry name" value="HYDROLASE ALPHA/BETA FOLD FAMILY"/>
    <property type="match status" value="1"/>
</dbReference>
<evidence type="ECO:0000259" key="1">
    <source>
        <dbReference type="Pfam" id="PF00561"/>
    </source>
</evidence>
<keyword evidence="3" id="KW-1185">Reference proteome</keyword>
<dbReference type="GO" id="GO:0016787">
    <property type="term" value="F:hydrolase activity"/>
    <property type="evidence" value="ECO:0007669"/>
    <property type="project" value="UniProtKB-KW"/>
</dbReference>
<keyword evidence="2" id="KW-0378">Hydrolase</keyword>
<gene>
    <name evidence="2" type="ORF">ACFQ4H_16925</name>
</gene>
<dbReference type="InterPro" id="IPR000073">
    <property type="entry name" value="AB_hydrolase_1"/>
</dbReference>
<name>A0ABW3YHM6_9ACTN</name>
<dbReference type="InterPro" id="IPR029058">
    <property type="entry name" value="AB_hydrolase_fold"/>
</dbReference>
<comment type="caution">
    <text evidence="2">The sequence shown here is derived from an EMBL/GenBank/DDBJ whole genome shotgun (WGS) entry which is preliminary data.</text>
</comment>
<evidence type="ECO:0000313" key="3">
    <source>
        <dbReference type="Proteomes" id="UP001597260"/>
    </source>
</evidence>
<sequence>MSHYHNVELGHVRLAYRMVEAGPHARADAVPMVLLHGGGGDGTTWDDLVPGFAQHRTVYVPDLRGMGRSERVGPYSLTGMRDDLLGLLDETKLDRVILVGHSLGGFVAMLMAQLATARVAALVLEECPPPVPLGLAIPTGLDESAPFYDREIRPSVLSELNAPDPAWWEGLATLDVPTLVLAGGSASHVSQEEMARMADRLPAGRLLTIPAGHQIHRDAPGAFTAAVESFLAALGQSRFVE</sequence>
<dbReference type="Gene3D" id="3.40.50.1820">
    <property type="entry name" value="alpha/beta hydrolase"/>
    <property type="match status" value="1"/>
</dbReference>
<dbReference type="RefSeq" id="WP_377571939.1">
    <property type="nucleotide sequence ID" value="NZ_JBHTMP010000024.1"/>
</dbReference>
<protein>
    <submittedName>
        <fullName evidence="2">Alpha/beta fold hydrolase</fullName>
    </submittedName>
</protein>
<dbReference type="InterPro" id="IPR050228">
    <property type="entry name" value="Carboxylesterase_BioH"/>
</dbReference>
<evidence type="ECO:0000313" key="2">
    <source>
        <dbReference type="EMBL" id="MFD1322784.1"/>
    </source>
</evidence>
<dbReference type="EMBL" id="JBHTMP010000024">
    <property type="protein sequence ID" value="MFD1322784.1"/>
    <property type="molecule type" value="Genomic_DNA"/>
</dbReference>
<dbReference type="SUPFAM" id="SSF53474">
    <property type="entry name" value="alpha/beta-Hydrolases"/>
    <property type="match status" value="1"/>
</dbReference>
<organism evidence="2 3">
    <name type="scientific">Micromonospora sonneratiae</name>
    <dbReference type="NCBI Taxonomy" id="1184706"/>
    <lineage>
        <taxon>Bacteria</taxon>
        <taxon>Bacillati</taxon>
        <taxon>Actinomycetota</taxon>
        <taxon>Actinomycetes</taxon>
        <taxon>Micromonosporales</taxon>
        <taxon>Micromonosporaceae</taxon>
        <taxon>Micromonospora</taxon>
    </lineage>
</organism>
<feature type="domain" description="AB hydrolase-1" evidence="1">
    <location>
        <begin position="31"/>
        <end position="130"/>
    </location>
</feature>
<reference evidence="3" key="1">
    <citation type="journal article" date="2019" name="Int. J. Syst. Evol. Microbiol.">
        <title>The Global Catalogue of Microorganisms (GCM) 10K type strain sequencing project: providing services to taxonomists for standard genome sequencing and annotation.</title>
        <authorList>
            <consortium name="The Broad Institute Genomics Platform"/>
            <consortium name="The Broad Institute Genome Sequencing Center for Infectious Disease"/>
            <person name="Wu L."/>
            <person name="Ma J."/>
        </authorList>
    </citation>
    <scope>NUCLEOTIDE SEQUENCE [LARGE SCALE GENOMIC DNA]</scope>
    <source>
        <strain evidence="3">JCM 31037</strain>
    </source>
</reference>
<proteinExistence type="predicted"/>
<dbReference type="Proteomes" id="UP001597260">
    <property type="component" value="Unassembled WGS sequence"/>
</dbReference>